<protein>
    <submittedName>
        <fullName evidence="1">Ribonuclease BN tRNA processing enzyme</fullName>
    </submittedName>
</protein>
<accession>A0A1V0SEU2</accession>
<sequence length="268" mass="31919">MYSVWKIVEPYTLKNTSFKLSGYSVSAIRTGFKVDGLNMALDLGLPYYFKPKIILITHGHNDHYYEIGHDIDSESIILCPYQIKDDLVNFLTIVRKLNGYEQVNINNIIGLLPKQTYNYNNYIIETFECYHSIPTIGYGICQKVNKLKEEYKNLTKQEIIQLKKNNEIITEEKYNKLFCYLCDTNINIFSDVSIFSYRTIMIECTFIDQEHENRALERDHIHWSQIKPYVEKYVNIEFILFHFSNIYEPEYIKNFFNKESLKNIKVWI</sequence>
<evidence type="ECO:0000313" key="1">
    <source>
        <dbReference type="EMBL" id="ARF10191.1"/>
    </source>
</evidence>
<proteinExistence type="predicted"/>
<name>A0A1V0SEU2_9VIRU</name>
<dbReference type="SUPFAM" id="SSF56281">
    <property type="entry name" value="Metallo-hydrolase/oxidoreductase"/>
    <property type="match status" value="1"/>
</dbReference>
<organism evidence="1">
    <name type="scientific">Hokovirus HKV1</name>
    <dbReference type="NCBI Taxonomy" id="1977638"/>
    <lineage>
        <taxon>Viruses</taxon>
        <taxon>Varidnaviria</taxon>
        <taxon>Bamfordvirae</taxon>
        <taxon>Nucleocytoviricota</taxon>
        <taxon>Megaviricetes</taxon>
        <taxon>Imitervirales</taxon>
        <taxon>Mimiviridae</taxon>
        <taxon>Klosneuvirinae</taxon>
        <taxon>Hokovirus</taxon>
    </lineage>
</organism>
<dbReference type="EMBL" id="KY684103">
    <property type="protein sequence ID" value="ARF10191.1"/>
    <property type="molecule type" value="Genomic_DNA"/>
</dbReference>
<dbReference type="InterPro" id="IPR036866">
    <property type="entry name" value="RibonucZ/Hydroxyglut_hydro"/>
</dbReference>
<dbReference type="PANTHER" id="PTHR46504:SF2">
    <property type="entry name" value="TRNASE Z TRZ1"/>
    <property type="match status" value="1"/>
</dbReference>
<dbReference type="PANTHER" id="PTHR46504">
    <property type="entry name" value="TRNASE Z TRZ1"/>
    <property type="match status" value="1"/>
</dbReference>
<dbReference type="Gene3D" id="3.60.15.10">
    <property type="entry name" value="Ribonuclease Z/Hydroxyacylglutathione hydrolase-like"/>
    <property type="match status" value="1"/>
</dbReference>
<gene>
    <name evidence="1" type="ORF">Hokovirus_1_70</name>
</gene>
<reference evidence="1" key="1">
    <citation type="journal article" date="2017" name="Science">
        <title>Giant viruses with an expanded complement of translation system components.</title>
        <authorList>
            <person name="Schulz F."/>
            <person name="Yutin N."/>
            <person name="Ivanova N.N."/>
            <person name="Ortega D.R."/>
            <person name="Lee T.K."/>
            <person name="Vierheilig J."/>
            <person name="Daims H."/>
            <person name="Horn M."/>
            <person name="Wagner M."/>
            <person name="Jensen G.J."/>
            <person name="Kyrpides N.C."/>
            <person name="Koonin E.V."/>
            <person name="Woyke T."/>
        </authorList>
    </citation>
    <scope>NUCLEOTIDE SEQUENCE</scope>
    <source>
        <strain evidence="1">HKV1</strain>
    </source>
</reference>